<dbReference type="InterPro" id="IPR023213">
    <property type="entry name" value="CAT-like_dom_sf"/>
</dbReference>
<feature type="non-terminal residue" evidence="1">
    <location>
        <position position="1"/>
    </location>
</feature>
<protein>
    <recommendedName>
        <fullName evidence="3">Carrier domain-containing protein</fullName>
    </recommendedName>
</protein>
<proteinExistence type="predicted"/>
<evidence type="ECO:0000313" key="2">
    <source>
        <dbReference type="Proteomes" id="UP000037020"/>
    </source>
</evidence>
<keyword evidence="2" id="KW-1185">Reference proteome</keyword>
<comment type="caution">
    <text evidence="1">The sequence shown here is derived from an EMBL/GenBank/DDBJ whole genome shotgun (WGS) entry which is preliminary data.</text>
</comment>
<organism evidence="1 2">
    <name type="scientific">Streptomyces varsoviensis</name>
    <dbReference type="NCBI Taxonomy" id="67373"/>
    <lineage>
        <taxon>Bacteria</taxon>
        <taxon>Bacillati</taxon>
        <taxon>Actinomycetota</taxon>
        <taxon>Actinomycetes</taxon>
        <taxon>Kitasatosporales</taxon>
        <taxon>Streptomycetaceae</taxon>
        <taxon>Streptomyces</taxon>
    </lineage>
</organism>
<accession>A0ABR5IR55</accession>
<feature type="non-terminal residue" evidence="1">
    <location>
        <position position="167"/>
    </location>
</feature>
<dbReference type="Proteomes" id="UP000037020">
    <property type="component" value="Unassembled WGS sequence"/>
</dbReference>
<sequence length="167" mass="17146">MQLASRARRAGLVLTPRQVFERRTPERLALAAEAAGESGHTAEDVGVGEAPWLPVMRALGGQAALGEFAQWMVVGAPAGLTREVLVAGLGAVLDTHDMLRARVVADGTEQVLVVGERGAVDAAALVSRVAVTGGLDEAAERAAREAVGRLDPAAGVLAQAVWLDAGP</sequence>
<gene>
    <name evidence="1" type="ORF">ADK38_46740</name>
</gene>
<evidence type="ECO:0000313" key="1">
    <source>
        <dbReference type="EMBL" id="KOG41365.1"/>
    </source>
</evidence>
<dbReference type="SUPFAM" id="SSF52777">
    <property type="entry name" value="CoA-dependent acyltransferases"/>
    <property type="match status" value="1"/>
</dbReference>
<reference evidence="1 2" key="1">
    <citation type="submission" date="2015-07" db="EMBL/GenBank/DDBJ databases">
        <authorList>
            <person name="Ju K.-S."/>
            <person name="Doroghazi J.R."/>
            <person name="Metcalf W.W."/>
        </authorList>
    </citation>
    <scope>NUCLEOTIDE SEQUENCE [LARGE SCALE GENOMIC DNA]</scope>
    <source>
        <strain evidence="1 2">NRRL B-3589</strain>
    </source>
</reference>
<name>A0ABR5IR55_9ACTN</name>
<dbReference type="EMBL" id="LGUT01004665">
    <property type="protein sequence ID" value="KOG41365.1"/>
    <property type="molecule type" value="Genomic_DNA"/>
</dbReference>
<evidence type="ECO:0008006" key="3">
    <source>
        <dbReference type="Google" id="ProtNLM"/>
    </source>
</evidence>
<dbReference type="Gene3D" id="3.30.559.10">
    <property type="entry name" value="Chloramphenicol acetyltransferase-like domain"/>
    <property type="match status" value="1"/>
</dbReference>